<organism evidence="1 2">
    <name type="scientific">Kickxella alabastrina</name>
    <dbReference type="NCBI Taxonomy" id="61397"/>
    <lineage>
        <taxon>Eukaryota</taxon>
        <taxon>Fungi</taxon>
        <taxon>Fungi incertae sedis</taxon>
        <taxon>Zoopagomycota</taxon>
        <taxon>Kickxellomycotina</taxon>
        <taxon>Kickxellomycetes</taxon>
        <taxon>Kickxellales</taxon>
        <taxon>Kickxellaceae</taxon>
        <taxon>Kickxella</taxon>
    </lineage>
</organism>
<protein>
    <submittedName>
        <fullName evidence="1">Actin- protein 6</fullName>
    </submittedName>
</protein>
<evidence type="ECO:0000313" key="2">
    <source>
        <dbReference type="Proteomes" id="UP001150581"/>
    </source>
</evidence>
<reference evidence="1" key="1">
    <citation type="submission" date="2022-07" db="EMBL/GenBank/DDBJ databases">
        <title>Phylogenomic reconstructions and comparative analyses of Kickxellomycotina fungi.</title>
        <authorList>
            <person name="Reynolds N.K."/>
            <person name="Stajich J.E."/>
            <person name="Barry K."/>
            <person name="Grigoriev I.V."/>
            <person name="Crous P."/>
            <person name="Smith M.E."/>
        </authorList>
    </citation>
    <scope>NUCLEOTIDE SEQUENCE</scope>
    <source>
        <strain evidence="1">Benny 63K</strain>
    </source>
</reference>
<dbReference type="Proteomes" id="UP001150581">
    <property type="component" value="Unassembled WGS sequence"/>
</dbReference>
<dbReference type="EMBL" id="JANBPG010002377">
    <property type="protein sequence ID" value="KAJ1886007.1"/>
    <property type="molecule type" value="Genomic_DNA"/>
</dbReference>
<keyword evidence="2" id="KW-1185">Reference proteome</keyword>
<gene>
    <name evidence="1" type="primary">ARP6_2</name>
    <name evidence="1" type="ORF">LPJ66_009844</name>
</gene>
<accession>A0ACC1I2S5</accession>
<name>A0ACC1I2S5_9FUNG</name>
<sequence>MRTLILDNGSYTIKAGYADTQAPQHFPNTITRTRRTKRIQVGDLSTHTSDLSGLYFRSPFDRGHLVHWDVQLPIWDRLLSNDCLQCTPAVTQLVMTEPMFNFSRCQKQTDEIVFEEYGFASFARMPAPTLCAAAAAAGEQVDGCVLVVDLGHTCSYVVPVCNGVVVRGAVRRVDIGGRMLTNYLKETVSFRHWDMMDESFIVDSVKRKTCYVALDFHNRLATTRLQQPLRYVLPDFTHSKQGFIHGDDPEALALMENPQVLPLGNERFAIPEALFFPQDVGLDDQGGVHLAIMQAAEACGEDLRGLMLGNIVLVGGTARLDGLRERVEREVRALALVEDHVAVTVGCAGSDDPAECAWWGGAREVNDSGRFVKKELYEEWGPERTLQYFDKLV</sequence>
<proteinExistence type="predicted"/>
<evidence type="ECO:0000313" key="1">
    <source>
        <dbReference type="EMBL" id="KAJ1886007.1"/>
    </source>
</evidence>
<comment type="caution">
    <text evidence="1">The sequence shown here is derived from an EMBL/GenBank/DDBJ whole genome shotgun (WGS) entry which is preliminary data.</text>
</comment>